<evidence type="ECO:0000313" key="4">
    <source>
        <dbReference type="EMBL" id="CAD7245112.1"/>
    </source>
</evidence>
<reference evidence="4" key="1">
    <citation type="submission" date="2020-11" db="EMBL/GenBank/DDBJ databases">
        <authorList>
            <person name="Tran Van P."/>
        </authorList>
    </citation>
    <scope>NUCLEOTIDE SEQUENCE</scope>
</reference>
<sequence length="194" mass="22135">MAIAGNLKIWILWVIQAKEVLERMDIQVDPCNDFYRFACGGFIDNVILPDVYSSVNQFSKVGEVVWERIRSLLEEPIREGDIAPFRMLKNLYTSCMNRSQFDWSGANNLDENLDDSGGWPEDEGPDWSESISSWNSLIYKHRNMGFPIHSFINFSVIPENSSHVIKLLSMWKVLGFTTVVQLEIKASPTGIVSL</sequence>
<dbReference type="PANTHER" id="PTHR11733:SF224">
    <property type="entry name" value="NEPRILYSIN-2"/>
    <property type="match status" value="1"/>
</dbReference>
<dbReference type="InterPro" id="IPR042089">
    <property type="entry name" value="Peptidase_M13_dom_2"/>
</dbReference>
<dbReference type="EMBL" id="CAJPEV010000781">
    <property type="protein sequence ID" value="CAG0888496.1"/>
    <property type="molecule type" value="Genomic_DNA"/>
</dbReference>
<dbReference type="InterPro" id="IPR000718">
    <property type="entry name" value="Peptidase_M13"/>
</dbReference>
<dbReference type="GO" id="GO:0016485">
    <property type="term" value="P:protein processing"/>
    <property type="evidence" value="ECO:0007669"/>
    <property type="project" value="TreeGrafter"/>
</dbReference>
<dbReference type="Pfam" id="PF05649">
    <property type="entry name" value="Peptidase_M13_N"/>
    <property type="match status" value="1"/>
</dbReference>
<protein>
    <recommendedName>
        <fullName evidence="3">Peptidase M13 N-terminal domain-containing protein</fullName>
    </recommendedName>
</protein>
<dbReference type="OrthoDB" id="6359983at2759"/>
<evidence type="ECO:0000256" key="2">
    <source>
        <dbReference type="SAM" id="SignalP"/>
    </source>
</evidence>
<dbReference type="Gene3D" id="1.10.1380.10">
    <property type="entry name" value="Neutral endopeptidase , domain2"/>
    <property type="match status" value="1"/>
</dbReference>
<dbReference type="GO" id="GO:0004222">
    <property type="term" value="F:metalloendopeptidase activity"/>
    <property type="evidence" value="ECO:0007669"/>
    <property type="project" value="InterPro"/>
</dbReference>
<dbReference type="AlphaFoldDB" id="A0A7R9A1V5"/>
<dbReference type="Proteomes" id="UP000677054">
    <property type="component" value="Unassembled WGS sequence"/>
</dbReference>
<feature type="domain" description="Peptidase M13 N-terminal" evidence="3">
    <location>
        <begin position="30"/>
        <end position="165"/>
    </location>
</feature>
<organism evidence="4">
    <name type="scientific">Darwinula stevensoni</name>
    <dbReference type="NCBI Taxonomy" id="69355"/>
    <lineage>
        <taxon>Eukaryota</taxon>
        <taxon>Metazoa</taxon>
        <taxon>Ecdysozoa</taxon>
        <taxon>Arthropoda</taxon>
        <taxon>Crustacea</taxon>
        <taxon>Oligostraca</taxon>
        <taxon>Ostracoda</taxon>
        <taxon>Podocopa</taxon>
        <taxon>Podocopida</taxon>
        <taxon>Darwinulocopina</taxon>
        <taxon>Darwinuloidea</taxon>
        <taxon>Darwinulidae</taxon>
        <taxon>Darwinula</taxon>
    </lineage>
</organism>
<evidence type="ECO:0000313" key="5">
    <source>
        <dbReference type="Proteomes" id="UP000677054"/>
    </source>
</evidence>
<gene>
    <name evidence="4" type="ORF">DSTB1V02_LOCUS4988</name>
</gene>
<dbReference type="GO" id="GO:0005886">
    <property type="term" value="C:plasma membrane"/>
    <property type="evidence" value="ECO:0007669"/>
    <property type="project" value="TreeGrafter"/>
</dbReference>
<dbReference type="InterPro" id="IPR008753">
    <property type="entry name" value="Peptidase_M13_N"/>
</dbReference>
<dbReference type="InterPro" id="IPR024079">
    <property type="entry name" value="MetalloPept_cat_dom_sf"/>
</dbReference>
<keyword evidence="2" id="KW-0732">Signal</keyword>
<feature type="signal peptide" evidence="2">
    <location>
        <begin position="1"/>
        <end position="17"/>
    </location>
</feature>
<proteinExistence type="inferred from homology"/>
<dbReference type="Gene3D" id="3.40.390.10">
    <property type="entry name" value="Collagenase (Catalytic Domain)"/>
    <property type="match status" value="1"/>
</dbReference>
<accession>A0A7R9A1V5</accession>
<dbReference type="SUPFAM" id="SSF55486">
    <property type="entry name" value="Metalloproteases ('zincins'), catalytic domain"/>
    <property type="match status" value="1"/>
</dbReference>
<name>A0A7R9A1V5_9CRUS</name>
<dbReference type="PROSITE" id="PS51885">
    <property type="entry name" value="NEPRILYSIN"/>
    <property type="match status" value="1"/>
</dbReference>
<keyword evidence="5" id="KW-1185">Reference proteome</keyword>
<comment type="similarity">
    <text evidence="1">Belongs to the peptidase M13 family.</text>
</comment>
<evidence type="ECO:0000259" key="3">
    <source>
        <dbReference type="Pfam" id="PF05649"/>
    </source>
</evidence>
<dbReference type="EMBL" id="LR900298">
    <property type="protein sequence ID" value="CAD7245112.1"/>
    <property type="molecule type" value="Genomic_DNA"/>
</dbReference>
<dbReference type="PANTHER" id="PTHR11733">
    <property type="entry name" value="ZINC METALLOPROTEASE FAMILY M13 NEPRILYSIN-RELATED"/>
    <property type="match status" value="1"/>
</dbReference>
<evidence type="ECO:0000256" key="1">
    <source>
        <dbReference type="ARBA" id="ARBA00007357"/>
    </source>
</evidence>
<feature type="chain" id="PRO_5036209607" description="Peptidase M13 N-terminal domain-containing protein" evidence="2">
    <location>
        <begin position="18"/>
        <end position="194"/>
    </location>
</feature>